<dbReference type="OrthoDB" id="5297460at2"/>
<dbReference type="GO" id="GO:0003700">
    <property type="term" value="F:DNA-binding transcription factor activity"/>
    <property type="evidence" value="ECO:0007669"/>
    <property type="project" value="InterPro"/>
</dbReference>
<reference evidence="7 8" key="2">
    <citation type="submission" date="2018-05" db="EMBL/GenBank/DDBJ databases">
        <title>Ignatzschineria dubaiensis sp. nov., isolated from necrotic foot tissues of dromedaries (Camelus dromedarius) and associated maggots in Dubai, United Arab Emirates.</title>
        <authorList>
            <person name="Tsang C.C."/>
            <person name="Tang J.Y.M."/>
            <person name="Fong J.Y.H."/>
            <person name="Kinne J."/>
            <person name="Lee H.H."/>
            <person name="Joseph M."/>
            <person name="Jose S."/>
            <person name="Schuster R.K."/>
            <person name="Tang Y."/>
            <person name="Sivakumar S."/>
            <person name="Chen J.H.K."/>
            <person name="Teng J.L.L."/>
            <person name="Lau S.K.P."/>
            <person name="Wernery U."/>
            <person name="Woo P.C.Y."/>
        </authorList>
    </citation>
    <scope>NUCLEOTIDE SEQUENCE [LARGE SCALE GENOMIC DNA]</scope>
    <source>
        <strain evidence="7">UAE-HKU57</strain>
        <strain evidence="8">UAE-HKU58</strain>
    </source>
</reference>
<keyword evidence="3" id="KW-0804">Transcription</keyword>
<evidence type="ECO:0000256" key="3">
    <source>
        <dbReference type="ARBA" id="ARBA00023163"/>
    </source>
</evidence>
<dbReference type="SMART" id="SM00418">
    <property type="entry name" value="HTH_ARSR"/>
    <property type="match status" value="1"/>
</dbReference>
<evidence type="ECO:0000259" key="4">
    <source>
        <dbReference type="PROSITE" id="PS50987"/>
    </source>
</evidence>
<dbReference type="InterPro" id="IPR001845">
    <property type="entry name" value="HTH_ArsR_DNA-bd_dom"/>
</dbReference>
<keyword evidence="2" id="KW-0238">DNA-binding</keyword>
<dbReference type="EMBL" id="QEWV01000002">
    <property type="protein sequence ID" value="PWD93956.1"/>
    <property type="molecule type" value="Genomic_DNA"/>
</dbReference>
<dbReference type="PROSITE" id="PS50987">
    <property type="entry name" value="HTH_ARSR_2"/>
    <property type="match status" value="1"/>
</dbReference>
<evidence type="ECO:0000313" key="5">
    <source>
        <dbReference type="EMBL" id="PWD88288.1"/>
    </source>
</evidence>
<keyword evidence="8" id="KW-1185">Reference proteome</keyword>
<organism evidence="5 7">
    <name type="scientific">Ignatzschineria cameli</name>
    <dbReference type="NCBI Taxonomy" id="2182793"/>
    <lineage>
        <taxon>Bacteria</taxon>
        <taxon>Pseudomonadati</taxon>
        <taxon>Pseudomonadota</taxon>
        <taxon>Gammaproteobacteria</taxon>
        <taxon>Cardiobacteriales</taxon>
        <taxon>Ignatzschineriaceae</taxon>
        <taxon>Ignatzschineria</taxon>
    </lineage>
</organism>
<protein>
    <submittedName>
        <fullName evidence="5">Transcriptional regulator</fullName>
    </submittedName>
</protein>
<dbReference type="AlphaFoldDB" id="A0A2U2AU91"/>
<reference evidence="5" key="1">
    <citation type="journal article" date="2018" name="Genome Announc.">
        <title>Ignatzschineria cameli sp. nov., isolated from necrotic foot tissue of dromedaries (Camelus dromedarius) and associated maggots (Wohlfahrtia species) in Dubai.</title>
        <authorList>
            <person name="Tsang C.C."/>
            <person name="Tang J.Y."/>
            <person name="Fong J.Y."/>
            <person name="Kinne J."/>
            <person name="Lee H.H."/>
            <person name="Joseph M."/>
            <person name="Jose S."/>
            <person name="Schuster R.K."/>
            <person name="Tang Y."/>
            <person name="Sivakumar S."/>
            <person name="Chen J.H."/>
            <person name="Teng J.L."/>
            <person name="Lau S.K."/>
            <person name="Wernery U."/>
            <person name="Woo P.C."/>
        </authorList>
    </citation>
    <scope>NUCLEOTIDE SEQUENCE</scope>
    <source>
        <strain evidence="5">UAE-HKU57</strain>
        <strain evidence="6">UAE-HKU58</strain>
    </source>
</reference>
<evidence type="ECO:0000256" key="1">
    <source>
        <dbReference type="ARBA" id="ARBA00023015"/>
    </source>
</evidence>
<gene>
    <name evidence="5" type="ORF">DC077_01950</name>
    <name evidence="6" type="ORF">DC078_02700</name>
</gene>
<evidence type="ECO:0000256" key="2">
    <source>
        <dbReference type="ARBA" id="ARBA00023125"/>
    </source>
</evidence>
<dbReference type="Pfam" id="PF12840">
    <property type="entry name" value="HTH_20"/>
    <property type="match status" value="1"/>
</dbReference>
<accession>A0A2U2AU91</accession>
<dbReference type="PANTHER" id="PTHR43132:SF2">
    <property type="entry name" value="ARSENICAL RESISTANCE OPERON REPRESSOR ARSR-RELATED"/>
    <property type="match status" value="1"/>
</dbReference>
<dbReference type="Gene3D" id="1.10.10.10">
    <property type="entry name" value="Winged helix-like DNA-binding domain superfamily/Winged helix DNA-binding domain"/>
    <property type="match status" value="1"/>
</dbReference>
<dbReference type="CDD" id="cd00090">
    <property type="entry name" value="HTH_ARSR"/>
    <property type="match status" value="1"/>
</dbReference>
<dbReference type="Proteomes" id="UP000245217">
    <property type="component" value="Unassembled WGS sequence"/>
</dbReference>
<dbReference type="GO" id="GO:0003677">
    <property type="term" value="F:DNA binding"/>
    <property type="evidence" value="ECO:0007669"/>
    <property type="project" value="UniProtKB-KW"/>
</dbReference>
<dbReference type="PANTHER" id="PTHR43132">
    <property type="entry name" value="ARSENICAL RESISTANCE OPERON REPRESSOR ARSR-RELATED"/>
    <property type="match status" value="1"/>
</dbReference>
<dbReference type="InterPro" id="IPR036388">
    <property type="entry name" value="WH-like_DNA-bd_sf"/>
</dbReference>
<proteinExistence type="predicted"/>
<evidence type="ECO:0000313" key="8">
    <source>
        <dbReference type="Proteomes" id="UP000245217"/>
    </source>
</evidence>
<sequence>MQQHENIAKCLAELGNVHRLAIFRYLVKSGTEGAIVGDIQQKLNIPNSTLSHHLSRMVNVGLIDQKKEGRIVRCIPVYTKLDEIINFLKEECCLGY</sequence>
<keyword evidence="1" id="KW-0805">Transcription regulation</keyword>
<comment type="caution">
    <text evidence="5">The sequence shown here is derived from an EMBL/GenBank/DDBJ whole genome shotgun (WGS) entry which is preliminary data.</text>
</comment>
<evidence type="ECO:0000313" key="6">
    <source>
        <dbReference type="EMBL" id="PWD93956.1"/>
    </source>
</evidence>
<dbReference type="InterPro" id="IPR011991">
    <property type="entry name" value="ArsR-like_HTH"/>
</dbReference>
<dbReference type="EMBL" id="QEWW01000001">
    <property type="protein sequence ID" value="PWD88288.1"/>
    <property type="molecule type" value="Genomic_DNA"/>
</dbReference>
<dbReference type="InterPro" id="IPR051011">
    <property type="entry name" value="Metal_resp_trans_reg"/>
</dbReference>
<feature type="domain" description="HTH arsR-type" evidence="4">
    <location>
        <begin position="1"/>
        <end position="96"/>
    </location>
</feature>
<dbReference type="InterPro" id="IPR036390">
    <property type="entry name" value="WH_DNA-bd_sf"/>
</dbReference>
<name>A0A2U2AU91_9GAMM</name>
<evidence type="ECO:0000313" key="7">
    <source>
        <dbReference type="Proteomes" id="UP000245059"/>
    </source>
</evidence>
<dbReference type="Proteomes" id="UP000245059">
    <property type="component" value="Unassembled WGS sequence"/>
</dbReference>
<dbReference type="SUPFAM" id="SSF46785">
    <property type="entry name" value="Winged helix' DNA-binding domain"/>
    <property type="match status" value="1"/>
</dbReference>